<feature type="transmembrane region" description="Helical" evidence="1">
    <location>
        <begin position="147"/>
        <end position="168"/>
    </location>
</feature>
<dbReference type="InterPro" id="IPR036927">
    <property type="entry name" value="Cyt_c_oxase-like_su1_sf"/>
</dbReference>
<feature type="transmembrane region" description="Helical" evidence="1">
    <location>
        <begin position="84"/>
        <end position="106"/>
    </location>
</feature>
<name>A0A840N494_9BRAD</name>
<feature type="transmembrane region" description="Helical" evidence="1">
    <location>
        <begin position="112"/>
        <end position="135"/>
    </location>
</feature>
<feature type="transmembrane region" description="Helical" evidence="1">
    <location>
        <begin position="228"/>
        <end position="248"/>
    </location>
</feature>
<evidence type="ECO:0000313" key="3">
    <source>
        <dbReference type="Proteomes" id="UP000521227"/>
    </source>
</evidence>
<keyword evidence="1" id="KW-0472">Membrane</keyword>
<proteinExistence type="predicted"/>
<feature type="transmembrane region" description="Helical" evidence="1">
    <location>
        <begin position="320"/>
        <end position="341"/>
    </location>
</feature>
<accession>A0A840N494</accession>
<reference evidence="2 3" key="1">
    <citation type="submission" date="2020-08" db="EMBL/GenBank/DDBJ databases">
        <title>Genomic Encyclopedia of Type Strains, Phase IV (KMG-IV): sequencing the most valuable type-strain genomes for metagenomic binning, comparative biology and taxonomic classification.</title>
        <authorList>
            <person name="Goeker M."/>
        </authorList>
    </citation>
    <scope>NUCLEOTIDE SEQUENCE [LARGE SCALE GENOMIC DNA]</scope>
    <source>
        <strain evidence="2 3">DSM 17498</strain>
    </source>
</reference>
<keyword evidence="1" id="KW-1133">Transmembrane helix</keyword>
<feature type="transmembrane region" description="Helical" evidence="1">
    <location>
        <begin position="374"/>
        <end position="392"/>
    </location>
</feature>
<evidence type="ECO:0000256" key="1">
    <source>
        <dbReference type="SAM" id="Phobius"/>
    </source>
</evidence>
<feature type="transmembrane region" description="Helical" evidence="1">
    <location>
        <begin position="45"/>
        <end position="72"/>
    </location>
</feature>
<keyword evidence="1" id="KW-0812">Transmembrane</keyword>
<dbReference type="Proteomes" id="UP000521227">
    <property type="component" value="Unassembled WGS sequence"/>
</dbReference>
<comment type="caution">
    <text evidence="2">The sequence shown here is derived from an EMBL/GenBank/DDBJ whole genome shotgun (WGS) entry which is preliminary data.</text>
</comment>
<gene>
    <name evidence="2" type="ORF">HNQ36_003950</name>
</gene>
<dbReference type="AlphaFoldDB" id="A0A840N494"/>
<dbReference type="EMBL" id="JACHIJ010000005">
    <property type="protein sequence ID" value="MBB5053950.1"/>
    <property type="molecule type" value="Genomic_DNA"/>
</dbReference>
<dbReference type="Gene3D" id="1.20.210.10">
    <property type="entry name" value="Cytochrome c oxidase-like, subunit I domain"/>
    <property type="match status" value="1"/>
</dbReference>
<feature type="transmembrane region" description="Helical" evidence="1">
    <location>
        <begin position="292"/>
        <end position="314"/>
    </location>
</feature>
<feature type="transmembrane region" description="Helical" evidence="1">
    <location>
        <begin position="12"/>
        <end position="33"/>
    </location>
</feature>
<feature type="transmembrane region" description="Helical" evidence="1">
    <location>
        <begin position="188"/>
        <end position="216"/>
    </location>
</feature>
<evidence type="ECO:0008006" key="4">
    <source>
        <dbReference type="Google" id="ProtNLM"/>
    </source>
</evidence>
<sequence length="447" mass="46958">MGNNLSRWTITYFAVAITWLLAAEVLMVVGFGAPSADVASPDTLVLVHVVCIGWLSMALCGALFQFVPVLVAKPLFSERWTLPALLLLNAGLMALLAGFLALGGRIPWSISLLPVGAIMLVAGFAAVSINLGLTLWRARPLPAPARFVAVGVACICATAAIGTVFALARSGRIAEPLATDALASGVSIHAIAGLGGWLTLTAMGVSYRLLAMFMLAPDADARKIRATLLTGAGTMAIAIAGGVFAVVAEDGIDAVLALAAIAGLMTLGLYGRDVIALFRGRKRRALELNIRMTALSLVSLAAVVLLGGLLAATGSFVRHIGAFAFLVAFGWLSGLILAKLYKIVAFLTWLEVYGPVMGRTATPRVQDLVVERRASKWFFVYFLAVWAATAMLLVDATLAFRTAALAMTIATAGIVREFARARRLLDVAGALRLPAGAIAPRLMFSRN</sequence>
<feature type="transmembrane region" description="Helical" evidence="1">
    <location>
        <begin position="254"/>
        <end position="271"/>
    </location>
</feature>
<protein>
    <recommendedName>
        <fullName evidence="4">Cbb3-type cytochrome c oxidase subunit I</fullName>
    </recommendedName>
</protein>
<organism evidence="2 3">
    <name type="scientific">Afipia massiliensis</name>
    <dbReference type="NCBI Taxonomy" id="211460"/>
    <lineage>
        <taxon>Bacteria</taxon>
        <taxon>Pseudomonadati</taxon>
        <taxon>Pseudomonadota</taxon>
        <taxon>Alphaproteobacteria</taxon>
        <taxon>Hyphomicrobiales</taxon>
        <taxon>Nitrobacteraceae</taxon>
        <taxon>Afipia</taxon>
    </lineage>
</organism>
<evidence type="ECO:0000313" key="2">
    <source>
        <dbReference type="EMBL" id="MBB5053950.1"/>
    </source>
</evidence>